<evidence type="ECO:0000313" key="1">
    <source>
        <dbReference type="EMBL" id="BFG71244.1"/>
    </source>
</evidence>
<dbReference type="PANTHER" id="PTHR48098:SF3">
    <property type="entry name" value="IRON(III) ENTEROBACTIN ESTERASE"/>
    <property type="match status" value="1"/>
</dbReference>
<dbReference type="Gene3D" id="3.40.50.1820">
    <property type="entry name" value="alpha/beta hydrolase"/>
    <property type="match status" value="1"/>
</dbReference>
<dbReference type="InterPro" id="IPR050583">
    <property type="entry name" value="Mycobacterial_A85_antigen"/>
</dbReference>
<dbReference type="GO" id="GO:0016787">
    <property type="term" value="F:hydrolase activity"/>
    <property type="evidence" value="ECO:0007669"/>
    <property type="project" value="UniProtKB-KW"/>
</dbReference>
<dbReference type="Pfam" id="PF00756">
    <property type="entry name" value="Esterase"/>
    <property type="match status" value="1"/>
</dbReference>
<dbReference type="PANTHER" id="PTHR48098">
    <property type="entry name" value="ENTEROCHELIN ESTERASE-RELATED"/>
    <property type="match status" value="1"/>
</dbReference>
<reference evidence="1" key="1">
    <citation type="submission" date="2024-02" db="EMBL/GenBank/DDBJ databases">
        <title>Sediminibacterium planktonica sp. nov. and Sediminibacterium longus sp. nov., isolated from surface lake and river water.</title>
        <authorList>
            <person name="Watanabe K."/>
            <person name="Takemine S."/>
            <person name="Ishii Y."/>
            <person name="Ogata Y."/>
            <person name="Shindo C."/>
            <person name="Suda W."/>
        </authorList>
    </citation>
    <scope>NUCLEOTIDE SEQUENCE</scope>
    <source>
        <strain evidence="1">KACHI17</strain>
    </source>
</reference>
<name>A0AAT9GLA0_9BACT</name>
<dbReference type="InterPro" id="IPR029058">
    <property type="entry name" value="AB_hydrolase_fold"/>
</dbReference>
<dbReference type="RefSeq" id="WP_353548880.1">
    <property type="nucleotide sequence ID" value="NZ_AP029612.1"/>
</dbReference>
<protein>
    <submittedName>
        <fullName evidence="1">Alpha/beta hydrolase-fold protein</fullName>
    </submittedName>
</protein>
<accession>A0AAT9GLA0</accession>
<proteinExistence type="predicted"/>
<dbReference type="InterPro" id="IPR000801">
    <property type="entry name" value="Esterase-like"/>
</dbReference>
<dbReference type="AlphaFoldDB" id="A0AAT9GLA0"/>
<sequence>MERHLSSWYSPALGKEMPIASYGHFGFVLLLIPTAAADYLEYERFQLIDALAPYINSGKLRVFSIDSMNKESWMNNEMEPSHKAIRHNQFNEYVFNEVIPFIRTNTSNETMIYTCGASFGALHAMNLFLKRPDIINGAISMSGVYDLTEYTKGYWDDQVFYNSPAHYLPTLTDPWYLDKIKSSHHIHIYTGSGSYEDPEASKKFAGILYSKGIWYDLDVWGQDITHDWPTWRTMLPYIVDVKF</sequence>
<keyword evidence="1" id="KW-0378">Hydrolase</keyword>
<dbReference type="EMBL" id="AP029612">
    <property type="protein sequence ID" value="BFG71244.1"/>
    <property type="molecule type" value="Genomic_DNA"/>
</dbReference>
<dbReference type="SUPFAM" id="SSF53474">
    <property type="entry name" value="alpha/beta-Hydrolases"/>
    <property type="match status" value="1"/>
</dbReference>
<gene>
    <name evidence="1" type="ORF">KACHI17_21250</name>
</gene>
<organism evidence="1">
    <name type="scientific">Sediminibacterium sp. KACHI17</name>
    <dbReference type="NCBI Taxonomy" id="1751071"/>
    <lineage>
        <taxon>Bacteria</taxon>
        <taxon>Pseudomonadati</taxon>
        <taxon>Bacteroidota</taxon>
        <taxon>Chitinophagia</taxon>
        <taxon>Chitinophagales</taxon>
        <taxon>Chitinophagaceae</taxon>
        <taxon>Sediminibacterium</taxon>
    </lineage>
</organism>